<dbReference type="FunCoup" id="A0A1C7N6C7">
    <property type="interactions" value="229"/>
</dbReference>
<gene>
    <name evidence="14" type="primary">mipp1</name>
    <name evidence="14" type="ORF">A0J61_07236</name>
</gene>
<dbReference type="InterPro" id="IPR000560">
    <property type="entry name" value="His_Pase_clade-2"/>
</dbReference>
<dbReference type="Proteomes" id="UP000093000">
    <property type="component" value="Unassembled WGS sequence"/>
</dbReference>
<name>A0A1C7N6C7_9FUNG</name>
<dbReference type="Gene3D" id="3.40.50.1240">
    <property type="entry name" value="Phosphoglycerate mutase-like"/>
    <property type="match status" value="1"/>
</dbReference>
<proteinExistence type="inferred from homology"/>
<comment type="catalytic activity">
    <reaction evidence="10">
        <text>1D-myo-inositol 1,2,5,6-tetrakisphosphate + H2O = 1D-myo-inositol 1,2,6-trisphosphate + phosphate</text>
        <dbReference type="Rhea" id="RHEA:77119"/>
        <dbReference type="ChEBI" id="CHEBI:15377"/>
        <dbReference type="ChEBI" id="CHEBI:43474"/>
        <dbReference type="ChEBI" id="CHEBI:195535"/>
        <dbReference type="ChEBI" id="CHEBI:195537"/>
        <dbReference type="EC" id="3.1.3.62"/>
    </reaction>
    <physiologicalReaction direction="left-to-right" evidence="10">
        <dbReference type="Rhea" id="RHEA:77120"/>
    </physiologicalReaction>
</comment>
<comment type="caution">
    <text evidence="14">The sequence shown here is derived from an EMBL/GenBank/DDBJ whole genome shotgun (WGS) entry which is preliminary data.</text>
</comment>
<dbReference type="GO" id="GO:0016020">
    <property type="term" value="C:membrane"/>
    <property type="evidence" value="ECO:0007669"/>
    <property type="project" value="UniProtKB-SubCell"/>
</dbReference>
<dbReference type="CDD" id="cd07061">
    <property type="entry name" value="HP_HAP_like"/>
    <property type="match status" value="1"/>
</dbReference>
<evidence type="ECO:0000256" key="11">
    <source>
        <dbReference type="ARBA" id="ARBA00043671"/>
    </source>
</evidence>
<dbReference type="EC" id="3.1.3.62" evidence="4"/>
<dbReference type="AlphaFoldDB" id="A0A1C7N6C7"/>
<comment type="subcellular location">
    <subcellularLocation>
        <location evidence="1">Membrane</location>
    </subcellularLocation>
</comment>
<accession>A0A1C7N6C7</accession>
<evidence type="ECO:0000256" key="5">
    <source>
        <dbReference type="ARBA" id="ARBA00018097"/>
    </source>
</evidence>
<comment type="catalytic activity">
    <reaction evidence="13">
        <text>(2R)-2,3-bisphosphoglycerate + H2O = (2R)-2-phosphoglycerate + phosphate</text>
        <dbReference type="Rhea" id="RHEA:27381"/>
        <dbReference type="ChEBI" id="CHEBI:15377"/>
        <dbReference type="ChEBI" id="CHEBI:43474"/>
        <dbReference type="ChEBI" id="CHEBI:58248"/>
        <dbReference type="ChEBI" id="CHEBI:58289"/>
        <dbReference type="EC" id="3.1.3.80"/>
    </reaction>
    <physiologicalReaction direction="left-to-right" evidence="13">
        <dbReference type="Rhea" id="RHEA:27382"/>
    </physiologicalReaction>
</comment>
<dbReference type="InterPro" id="IPR029033">
    <property type="entry name" value="His_PPase_superfam"/>
</dbReference>
<keyword evidence="15" id="KW-1185">Reference proteome</keyword>
<evidence type="ECO:0000256" key="7">
    <source>
        <dbReference type="ARBA" id="ARBA00022801"/>
    </source>
</evidence>
<evidence type="ECO:0000256" key="1">
    <source>
        <dbReference type="ARBA" id="ARBA00004370"/>
    </source>
</evidence>
<dbReference type="OrthoDB" id="6509975at2759"/>
<protein>
    <recommendedName>
        <fullName evidence="5">Multiple inositol polyphosphate phosphatase 1</fullName>
        <ecNumber evidence="4">3.1.3.62</ecNumber>
        <ecNumber evidence="3">3.1.3.80</ecNumber>
    </recommendedName>
    <alternativeName>
        <fullName evidence="9">2,3-bisphosphoglycerate 3-phosphatase</fullName>
    </alternativeName>
</protein>
<dbReference type="Pfam" id="PF00328">
    <property type="entry name" value="His_Phos_2"/>
    <property type="match status" value="1"/>
</dbReference>
<dbReference type="PANTHER" id="PTHR20963:SF8">
    <property type="entry name" value="MULTIPLE INOSITOL POLYPHOSPHATE PHOSPHATASE 1"/>
    <property type="match status" value="1"/>
</dbReference>
<evidence type="ECO:0000313" key="14">
    <source>
        <dbReference type="EMBL" id="OBZ84715.1"/>
    </source>
</evidence>
<dbReference type="PROSITE" id="PS00616">
    <property type="entry name" value="HIS_ACID_PHOSPHAT_1"/>
    <property type="match status" value="1"/>
</dbReference>
<dbReference type="GO" id="GO:0034417">
    <property type="term" value="F:bisphosphoglycerate 3-phosphatase activity"/>
    <property type="evidence" value="ECO:0007669"/>
    <property type="project" value="UniProtKB-EC"/>
</dbReference>
<dbReference type="EC" id="3.1.3.80" evidence="3"/>
<evidence type="ECO:0000256" key="12">
    <source>
        <dbReference type="ARBA" id="ARBA00043691"/>
    </source>
</evidence>
<reference evidence="14 15" key="1">
    <citation type="submission" date="2016-03" db="EMBL/GenBank/DDBJ databases">
        <title>Choanephora cucurbitarum.</title>
        <authorList>
            <person name="Min B."/>
            <person name="Park H."/>
            <person name="Park J.-H."/>
            <person name="Shin H.-D."/>
            <person name="Choi I.-G."/>
        </authorList>
    </citation>
    <scope>NUCLEOTIDE SEQUENCE [LARGE SCALE GENOMIC DNA]</scope>
    <source>
        <strain evidence="14 15">KUS-F28377</strain>
    </source>
</reference>
<evidence type="ECO:0000256" key="9">
    <source>
        <dbReference type="ARBA" id="ARBA00031642"/>
    </source>
</evidence>
<dbReference type="STRING" id="101091.A0A1C7N6C7"/>
<evidence type="ECO:0000256" key="10">
    <source>
        <dbReference type="ARBA" id="ARBA00043668"/>
    </source>
</evidence>
<comment type="similarity">
    <text evidence="2">Belongs to the histidine acid phosphatase family. MINPP1 subfamily.</text>
</comment>
<evidence type="ECO:0000256" key="8">
    <source>
        <dbReference type="ARBA" id="ARBA00023136"/>
    </source>
</evidence>
<keyword evidence="8" id="KW-0472">Membrane</keyword>
<keyword evidence="7" id="KW-0378">Hydrolase</keyword>
<comment type="catalytic activity">
    <reaction evidence="12">
        <text>1D-myo-inositol hexakisphosphate + H2O = 1D-myo-inositol 1,2,4,5,6-pentakisphosphate + phosphate</text>
        <dbReference type="Rhea" id="RHEA:16989"/>
        <dbReference type="ChEBI" id="CHEBI:15377"/>
        <dbReference type="ChEBI" id="CHEBI:43474"/>
        <dbReference type="ChEBI" id="CHEBI:57798"/>
        <dbReference type="ChEBI" id="CHEBI:58130"/>
        <dbReference type="EC" id="3.1.3.62"/>
    </reaction>
    <physiologicalReaction direction="left-to-right" evidence="12">
        <dbReference type="Rhea" id="RHEA:16990"/>
    </physiologicalReaction>
</comment>
<dbReference type="PANTHER" id="PTHR20963">
    <property type="entry name" value="MULTIPLE INOSITOL POLYPHOSPHATE PHOSPHATASE-RELATED"/>
    <property type="match status" value="1"/>
</dbReference>
<evidence type="ECO:0000256" key="6">
    <source>
        <dbReference type="ARBA" id="ARBA00022729"/>
    </source>
</evidence>
<evidence type="ECO:0000256" key="2">
    <source>
        <dbReference type="ARBA" id="ARBA00008422"/>
    </source>
</evidence>
<dbReference type="GO" id="GO:0052745">
    <property type="term" value="F:inositol phosphate phosphatase activity"/>
    <property type="evidence" value="ECO:0007669"/>
    <property type="project" value="TreeGrafter"/>
</dbReference>
<evidence type="ECO:0000256" key="3">
    <source>
        <dbReference type="ARBA" id="ARBA00012976"/>
    </source>
</evidence>
<sequence>MMNHTGSNGNYVLPHKQEELEEYQVKQVQLIVRHGTRYPVHSGMVAINDALEILRTSSNRALVGWIDEYHNDYLFRRTGQLDLHGQHELYLMGRRFANRHQEFVEALVDQDILTTQMQVSASWSSRTLQSAYAFCLGAFEQIGTLGLSKVIPVPIFSQSKQNDSLIAPHKCCPKWQKEAKPSTAYHMAPVVNRYVIPIAQRLGDELALPIAVADVLNFFDACTSDVALKHTVDTFCKLFTKQDILELEYIDDLKHYYKYSYGLPDLNSDMACDLVKSILQNIDEMDNHPDTATKFDLKAGHSETLLPLRYFLGLHKDHEKLSQNTTDKQIEERLYRLSNFGFFANNIAFELLVHKYTKQKAIRVLENEVPIQLPGFNKTVITLKQFRSFIEPKLQCNFTSFCAL</sequence>
<evidence type="ECO:0000256" key="4">
    <source>
        <dbReference type="ARBA" id="ARBA00013040"/>
    </source>
</evidence>
<dbReference type="GO" id="GO:0003993">
    <property type="term" value="F:acid phosphatase activity"/>
    <property type="evidence" value="ECO:0007669"/>
    <property type="project" value="TreeGrafter"/>
</dbReference>
<dbReference type="InParanoid" id="A0A1C7N6C7"/>
<dbReference type="InterPro" id="IPR033379">
    <property type="entry name" value="Acid_Pase_AS"/>
</dbReference>
<dbReference type="SUPFAM" id="SSF53254">
    <property type="entry name" value="Phosphoglycerate mutase-like"/>
    <property type="match status" value="1"/>
</dbReference>
<dbReference type="EMBL" id="LUGH01000478">
    <property type="protein sequence ID" value="OBZ84715.1"/>
    <property type="molecule type" value="Genomic_DNA"/>
</dbReference>
<evidence type="ECO:0000256" key="13">
    <source>
        <dbReference type="ARBA" id="ARBA00043832"/>
    </source>
</evidence>
<evidence type="ECO:0000313" key="15">
    <source>
        <dbReference type="Proteomes" id="UP000093000"/>
    </source>
</evidence>
<comment type="catalytic activity">
    <reaction evidence="11">
        <text>1D-myo-inositol 1,2,4,5,6-pentakisphosphate + H2O = 1D-myo-inositol 1,2,5,6-tetrakisphosphate + phosphate</text>
        <dbReference type="Rhea" id="RHEA:77115"/>
        <dbReference type="ChEBI" id="CHEBI:15377"/>
        <dbReference type="ChEBI" id="CHEBI:43474"/>
        <dbReference type="ChEBI" id="CHEBI:57798"/>
        <dbReference type="ChEBI" id="CHEBI:195535"/>
        <dbReference type="EC" id="3.1.3.62"/>
    </reaction>
    <physiologicalReaction direction="left-to-right" evidence="11">
        <dbReference type="Rhea" id="RHEA:77116"/>
    </physiologicalReaction>
</comment>
<organism evidence="14 15">
    <name type="scientific">Choanephora cucurbitarum</name>
    <dbReference type="NCBI Taxonomy" id="101091"/>
    <lineage>
        <taxon>Eukaryota</taxon>
        <taxon>Fungi</taxon>
        <taxon>Fungi incertae sedis</taxon>
        <taxon>Mucoromycota</taxon>
        <taxon>Mucoromycotina</taxon>
        <taxon>Mucoromycetes</taxon>
        <taxon>Mucorales</taxon>
        <taxon>Mucorineae</taxon>
        <taxon>Choanephoraceae</taxon>
        <taxon>Choanephoroideae</taxon>
        <taxon>Choanephora</taxon>
    </lineage>
</organism>
<keyword evidence="6" id="KW-0732">Signal</keyword>